<keyword evidence="2" id="KW-1185">Reference proteome</keyword>
<dbReference type="Proteomes" id="UP001632038">
    <property type="component" value="Unassembled WGS sequence"/>
</dbReference>
<proteinExistence type="predicted"/>
<reference evidence="2" key="1">
    <citation type="journal article" date="2024" name="IScience">
        <title>Strigolactones Initiate the Formation of Haustorium-like Structures in Castilleja.</title>
        <authorList>
            <person name="Buerger M."/>
            <person name="Peterson D."/>
            <person name="Chory J."/>
        </authorList>
    </citation>
    <scope>NUCLEOTIDE SEQUENCE [LARGE SCALE GENOMIC DNA]</scope>
</reference>
<name>A0ABD3DPT2_9LAMI</name>
<accession>A0ABD3DPT2</accession>
<protein>
    <submittedName>
        <fullName evidence="1">Uncharacterized protein</fullName>
    </submittedName>
</protein>
<comment type="caution">
    <text evidence="1">The sequence shown here is derived from an EMBL/GenBank/DDBJ whole genome shotgun (WGS) entry which is preliminary data.</text>
</comment>
<sequence length="33" mass="3466">MDFEGEKVAAFSGGSWRIDDEGLLIVGGHGLSD</sequence>
<organism evidence="1 2">
    <name type="scientific">Castilleja foliolosa</name>
    <dbReference type="NCBI Taxonomy" id="1961234"/>
    <lineage>
        <taxon>Eukaryota</taxon>
        <taxon>Viridiplantae</taxon>
        <taxon>Streptophyta</taxon>
        <taxon>Embryophyta</taxon>
        <taxon>Tracheophyta</taxon>
        <taxon>Spermatophyta</taxon>
        <taxon>Magnoliopsida</taxon>
        <taxon>eudicotyledons</taxon>
        <taxon>Gunneridae</taxon>
        <taxon>Pentapetalae</taxon>
        <taxon>asterids</taxon>
        <taxon>lamiids</taxon>
        <taxon>Lamiales</taxon>
        <taxon>Orobanchaceae</taxon>
        <taxon>Pedicularideae</taxon>
        <taxon>Castillejinae</taxon>
        <taxon>Castilleja</taxon>
    </lineage>
</organism>
<dbReference type="EMBL" id="JAVIJP010000015">
    <property type="protein sequence ID" value="KAL3644088.1"/>
    <property type="molecule type" value="Genomic_DNA"/>
</dbReference>
<dbReference type="AlphaFoldDB" id="A0ABD3DPT2"/>
<gene>
    <name evidence="1" type="ORF">CASFOL_012020</name>
</gene>
<evidence type="ECO:0000313" key="1">
    <source>
        <dbReference type="EMBL" id="KAL3644088.1"/>
    </source>
</evidence>
<evidence type="ECO:0000313" key="2">
    <source>
        <dbReference type="Proteomes" id="UP001632038"/>
    </source>
</evidence>